<name>A0A7T7FA76_9SPHI</name>
<keyword evidence="3" id="KW-1185">Reference proteome</keyword>
<evidence type="ECO:0000313" key="3">
    <source>
        <dbReference type="Proteomes" id="UP000429232"/>
    </source>
</evidence>
<dbReference type="SUPFAM" id="SSF74653">
    <property type="entry name" value="TolA/TonB C-terminal domain"/>
    <property type="match status" value="1"/>
</dbReference>
<dbReference type="SUPFAM" id="SSF82185">
    <property type="entry name" value="Histone H3 K4-specific methyltransferase SET7/9 N-terminal domain"/>
    <property type="match status" value="1"/>
</dbReference>
<dbReference type="Gene3D" id="3.30.1150.10">
    <property type="match status" value="1"/>
</dbReference>
<feature type="domain" description="TonB C-terminal" evidence="1">
    <location>
        <begin position="240"/>
        <end position="305"/>
    </location>
</feature>
<dbReference type="GO" id="GO:0055085">
    <property type="term" value="P:transmembrane transport"/>
    <property type="evidence" value="ECO:0007669"/>
    <property type="project" value="InterPro"/>
</dbReference>
<gene>
    <name evidence="2" type="ORF">GO620_014435</name>
</gene>
<dbReference type="EMBL" id="CP066775">
    <property type="protein sequence ID" value="QQL49355.1"/>
    <property type="molecule type" value="Genomic_DNA"/>
</dbReference>
<dbReference type="KEGG" id="mgik:GO620_014435"/>
<dbReference type="Proteomes" id="UP000429232">
    <property type="component" value="Chromosome"/>
</dbReference>
<sequence>MYQKSQHIYFYKFGGNATVSIIDSADIIQVVTDPDEGYKLFTVEEFYKNERPRFIGKSSTLHPLTLEGPAITFYANGHKNFIGTFKANQPLGETYEHYPNGRLYAIMEYKPKKVAFDIFSSTQSTRDSLFVSSYDSLGNATLENGKGYFFKYSPDFKAVTEEGPIENMRRNGLWKGIDKKNSFTFTEIYERGKLVSGDAMDSTGVHYKYTERIKPASYPGGTLSYSMFVGSRLRNSIYQNKRNGVVAVKFEITAAGKLCDFKIVKSLDNGVDEEALGFFKSSPDWLPAELYGKKVSSYYTAPLSFGYGPPRL</sequence>
<protein>
    <submittedName>
        <fullName evidence="2">Energy transducer TonB</fullName>
    </submittedName>
</protein>
<proteinExistence type="predicted"/>
<dbReference type="AlphaFoldDB" id="A0A7T7FA76"/>
<dbReference type="InterPro" id="IPR037682">
    <property type="entry name" value="TonB_C"/>
</dbReference>
<accession>A0A7T7FA76</accession>
<evidence type="ECO:0000313" key="2">
    <source>
        <dbReference type="EMBL" id="QQL49355.1"/>
    </source>
</evidence>
<evidence type="ECO:0000259" key="1">
    <source>
        <dbReference type="Pfam" id="PF03544"/>
    </source>
</evidence>
<dbReference type="Pfam" id="PF03544">
    <property type="entry name" value="TonB_C"/>
    <property type="match status" value="1"/>
</dbReference>
<dbReference type="RefSeq" id="WP_198173534.1">
    <property type="nucleotide sequence ID" value="NZ_CP066775.1"/>
</dbReference>
<reference evidence="2 3" key="1">
    <citation type="submission" date="2020-12" db="EMBL/GenBank/DDBJ databases">
        <title>HMF7856_wgs.fasta genome submission.</title>
        <authorList>
            <person name="Kang H."/>
            <person name="Kim H."/>
            <person name="Joh K."/>
        </authorList>
    </citation>
    <scope>NUCLEOTIDE SEQUENCE [LARGE SCALE GENOMIC DNA]</scope>
    <source>
        <strain evidence="2 3">HMF7856</strain>
    </source>
</reference>
<organism evidence="2 3">
    <name type="scientific">Mucilaginibacter ginkgonis</name>
    <dbReference type="NCBI Taxonomy" id="2682091"/>
    <lineage>
        <taxon>Bacteria</taxon>
        <taxon>Pseudomonadati</taxon>
        <taxon>Bacteroidota</taxon>
        <taxon>Sphingobacteriia</taxon>
        <taxon>Sphingobacteriales</taxon>
        <taxon>Sphingobacteriaceae</taxon>
        <taxon>Mucilaginibacter</taxon>
    </lineage>
</organism>
<dbReference type="Gene3D" id="2.20.110.10">
    <property type="entry name" value="Histone H3 K4-specific methyltransferase SET7/9 N-terminal domain"/>
    <property type="match status" value="1"/>
</dbReference>